<keyword evidence="3" id="KW-1185">Reference proteome</keyword>
<dbReference type="Proteomes" id="UP000265955">
    <property type="component" value="Unassembled WGS sequence"/>
</dbReference>
<reference evidence="3" key="1">
    <citation type="submission" date="2018-09" db="EMBL/GenBank/DDBJ databases">
        <authorList>
            <person name="Zhu H."/>
        </authorList>
    </citation>
    <scope>NUCLEOTIDE SEQUENCE [LARGE SCALE GENOMIC DNA]</scope>
    <source>
        <strain evidence="3">K1R23-30</strain>
    </source>
</reference>
<feature type="transmembrane region" description="Helical" evidence="1">
    <location>
        <begin position="108"/>
        <end position="131"/>
    </location>
</feature>
<dbReference type="AlphaFoldDB" id="A0A3A3FMI1"/>
<feature type="transmembrane region" description="Helical" evidence="1">
    <location>
        <begin position="137"/>
        <end position="158"/>
    </location>
</feature>
<name>A0A3A3FMI1_9BURK</name>
<feature type="transmembrane region" description="Helical" evidence="1">
    <location>
        <begin position="73"/>
        <end position="96"/>
    </location>
</feature>
<comment type="caution">
    <text evidence="2">The sequence shown here is derived from an EMBL/GenBank/DDBJ whole genome shotgun (WGS) entry which is preliminary data.</text>
</comment>
<keyword evidence="1" id="KW-0472">Membrane</keyword>
<proteinExistence type="predicted"/>
<evidence type="ECO:0000313" key="3">
    <source>
        <dbReference type="Proteomes" id="UP000265955"/>
    </source>
</evidence>
<dbReference type="EMBL" id="QYUO01000001">
    <property type="protein sequence ID" value="RJF97427.1"/>
    <property type="molecule type" value="Genomic_DNA"/>
</dbReference>
<sequence>MELHLNMRRWHAHAPDWKAAVAAGLVAGAVLMVLELLWSTTTLGKSPWEVSHMVAAIIMGQGVLQSFDFNVGVITVALITHYLLGVLFAIVFATIVASMQMDRNPGMALFAGAVFGLLLYLFNFFVMVRLFPWFEEMRGWAAVMGHLLFGMVASGMYLRLEEHPPTT</sequence>
<dbReference type="RefSeq" id="WP_119767378.1">
    <property type="nucleotide sequence ID" value="NZ_QYUO01000001.1"/>
</dbReference>
<feature type="transmembrane region" description="Helical" evidence="1">
    <location>
        <begin position="20"/>
        <end position="38"/>
    </location>
</feature>
<keyword evidence="1" id="KW-1133">Transmembrane helix</keyword>
<organism evidence="2 3">
    <name type="scientific">Noviherbaspirillum saxi</name>
    <dbReference type="NCBI Taxonomy" id="2320863"/>
    <lineage>
        <taxon>Bacteria</taxon>
        <taxon>Pseudomonadati</taxon>
        <taxon>Pseudomonadota</taxon>
        <taxon>Betaproteobacteria</taxon>
        <taxon>Burkholderiales</taxon>
        <taxon>Oxalobacteraceae</taxon>
        <taxon>Noviherbaspirillum</taxon>
    </lineage>
</organism>
<protein>
    <recommendedName>
        <fullName evidence="4">Sodium:proline symporter</fullName>
    </recommendedName>
</protein>
<dbReference type="OrthoDB" id="6169516at2"/>
<evidence type="ECO:0000256" key="1">
    <source>
        <dbReference type="SAM" id="Phobius"/>
    </source>
</evidence>
<evidence type="ECO:0000313" key="2">
    <source>
        <dbReference type="EMBL" id="RJF97427.1"/>
    </source>
</evidence>
<keyword evidence="1" id="KW-0812">Transmembrane</keyword>
<accession>A0A3A3FMI1</accession>
<evidence type="ECO:0008006" key="4">
    <source>
        <dbReference type="Google" id="ProtNLM"/>
    </source>
</evidence>
<gene>
    <name evidence="2" type="ORF">D3871_01930</name>
</gene>